<proteinExistence type="predicted"/>
<dbReference type="SMART" id="SM00338">
    <property type="entry name" value="BRLZ"/>
    <property type="match status" value="1"/>
</dbReference>
<dbReference type="InterPro" id="IPR004827">
    <property type="entry name" value="bZIP"/>
</dbReference>
<accession>A0A1D6F5N6</accession>
<evidence type="ECO:0000256" key="1">
    <source>
        <dbReference type="SAM" id="Coils"/>
    </source>
</evidence>
<protein>
    <submittedName>
        <fullName evidence="3">Basic-leucine zipper (BZIP) transcription factor family protein</fullName>
    </submittedName>
</protein>
<reference evidence="3" key="1">
    <citation type="submission" date="2015-12" db="EMBL/GenBank/DDBJ databases">
        <title>Update maize B73 reference genome by single molecule sequencing technologies.</title>
        <authorList>
            <consortium name="Maize Genome Sequencing Project"/>
            <person name="Ware D."/>
        </authorList>
    </citation>
    <scope>NUCLEOTIDE SEQUENCE [LARGE SCALE GENOMIC DNA]</scope>
    <source>
        <tissue evidence="3">Seedling</tissue>
    </source>
</reference>
<dbReference type="GO" id="GO:0003700">
    <property type="term" value="F:DNA-binding transcription factor activity"/>
    <property type="evidence" value="ECO:0007669"/>
    <property type="project" value="InterPro"/>
</dbReference>
<name>A0A1D6F5N6_MAIZE</name>
<dbReference type="InParanoid" id="A0A1D6F5N6"/>
<dbReference type="eggNOG" id="ENOG502R4ET">
    <property type="taxonomic scope" value="Eukaryota"/>
</dbReference>
<feature type="coiled-coil region" evidence="1">
    <location>
        <begin position="564"/>
        <end position="612"/>
    </location>
</feature>
<organism evidence="3">
    <name type="scientific">Zea mays</name>
    <name type="common">Maize</name>
    <dbReference type="NCBI Taxonomy" id="4577"/>
    <lineage>
        <taxon>Eukaryota</taxon>
        <taxon>Viridiplantae</taxon>
        <taxon>Streptophyta</taxon>
        <taxon>Embryophyta</taxon>
        <taxon>Tracheophyta</taxon>
        <taxon>Spermatophyta</taxon>
        <taxon>Magnoliopsida</taxon>
        <taxon>Liliopsida</taxon>
        <taxon>Poales</taxon>
        <taxon>Poaceae</taxon>
        <taxon>PACMAD clade</taxon>
        <taxon>Panicoideae</taxon>
        <taxon>Andropogonodae</taxon>
        <taxon>Andropogoneae</taxon>
        <taxon>Tripsacinae</taxon>
        <taxon>Zea</taxon>
    </lineage>
</organism>
<dbReference type="EMBL" id="CM007648">
    <property type="protein sequence ID" value="ONM26600.1"/>
    <property type="molecule type" value="Genomic_DNA"/>
</dbReference>
<feature type="region of interest" description="Disordered" evidence="2">
    <location>
        <begin position="173"/>
        <end position="247"/>
    </location>
</feature>
<dbReference type="PANTHER" id="PTHR13690:SF160">
    <property type="entry name" value="OS11G0160500 PROTEIN"/>
    <property type="match status" value="1"/>
</dbReference>
<dbReference type="PaxDb" id="4577-GRMZM2G166566_P01"/>
<dbReference type="AlphaFoldDB" id="A0A1D6F5N6"/>
<evidence type="ECO:0000256" key="2">
    <source>
        <dbReference type="SAM" id="MobiDB-lite"/>
    </source>
</evidence>
<dbReference type="OMA" id="YNRAYSA"/>
<evidence type="ECO:0000313" key="3">
    <source>
        <dbReference type="EMBL" id="ONM26600.1"/>
    </source>
</evidence>
<dbReference type="SMR" id="A0A1D6F5N6"/>
<keyword evidence="1" id="KW-0175">Coiled coil</keyword>
<sequence>MDPKTSTSTSPVVWTPTAAVLEHDEPSSMHDLSYQPPTFPSALSPGLVVPASSGSGSSSWYQQIPPSRGVAVWKRSHSIHAHAMSSQSQSSLPSSVPTAGTLPTVGYDLLGSREAAVASHFPTLLGGQWEQGESSSSRAAEMSSFFSPSCAGGLAPQSSNHLLGFTQPSWGSELAPPPLSLGRPSHAVEERPTIDAPPPPIEDDEEEEEEEIDVSAFLASDQEDQMPNASWPTSPHMGGGAGREGSASWMAPGRTCNNWPPKLMTPATASTCAMHMLSTSFGSMPRHSGDSSIGVATSTGAVIKPPLSSQLCAGASSSIFNGFAQPSSSSVLAPRAPNLQAPLLPAVKQEFTAEHVDATTRRRHPDFVSLVDDDEDGLYEDAIPFSSSRASLISLGSGSALNAWACTSSSGDKQGPSLTPEAESRHINDFGSSTFAPGSWPGSSSDTLSGVGPVSGGHRPSFAASMPCFNRSTSADVSIGGKMPMPSTFCLPPPPTSRMAGAARASSCSGHGAGIFFTDAEMAIIRKEKNLQELLRTNNPKKVKRILYNRAYSAMAKARKVMHTKNLERLVETLEQKRKSLVAQLQSLEKGSAALRAEKMEMQMMVGELEQQTMFKDAVRELLKAEIQKLNHLKLNY</sequence>
<dbReference type="PANTHER" id="PTHR13690">
    <property type="entry name" value="TRANSCRIPTION FACTOR POSF21-RELATED"/>
    <property type="match status" value="1"/>
</dbReference>
<gene>
    <name evidence="3" type="ORF">ZEAMMB73_Zm00001d007364</name>
</gene>
<feature type="compositionally biased region" description="Acidic residues" evidence="2">
    <location>
        <begin position="201"/>
        <end position="213"/>
    </location>
</feature>